<evidence type="ECO:0000256" key="14">
    <source>
        <dbReference type="ARBA" id="ARBA00033444"/>
    </source>
</evidence>
<dbReference type="UniPathway" id="UPA00694"/>
<evidence type="ECO:0000313" key="17">
    <source>
        <dbReference type="Proteomes" id="UP000286934"/>
    </source>
</evidence>
<dbReference type="InterPro" id="IPR003920">
    <property type="entry name" value="Cell_synth_B"/>
</dbReference>
<feature type="chain" id="PRO_5018814933" description="Cyclic di-GMP-binding protein" evidence="15">
    <location>
        <begin position="25"/>
        <end position="761"/>
    </location>
</feature>
<comment type="pathway">
    <text evidence="3 15">Glycan metabolism; bacterial cellulose biosynthesis.</text>
</comment>
<feature type="signal peptide" evidence="15">
    <location>
        <begin position="1"/>
        <end position="24"/>
    </location>
</feature>
<accession>A0A432WQB3</accession>
<evidence type="ECO:0000256" key="7">
    <source>
        <dbReference type="ARBA" id="ARBA00022475"/>
    </source>
</evidence>
<comment type="similarity">
    <text evidence="4 15">Belongs to the AcsB/BcsB family.</text>
</comment>
<evidence type="ECO:0000256" key="4">
    <source>
        <dbReference type="ARBA" id="ARBA00010714"/>
    </source>
</evidence>
<dbReference type="Pfam" id="PF03170">
    <property type="entry name" value="BcsB"/>
    <property type="match status" value="1"/>
</dbReference>
<dbReference type="RefSeq" id="WP_126808448.1">
    <property type="nucleotide sequence ID" value="NZ_PIPP01000005.1"/>
</dbReference>
<dbReference type="GO" id="GO:0030244">
    <property type="term" value="P:cellulose biosynthetic process"/>
    <property type="evidence" value="ECO:0007669"/>
    <property type="project" value="UniProtKB-KW"/>
</dbReference>
<keyword evidence="11 15" id="KW-0135">Cellulose biosynthesis</keyword>
<dbReference type="GO" id="GO:0006011">
    <property type="term" value="P:UDP-alpha-D-glucose metabolic process"/>
    <property type="evidence" value="ECO:0007669"/>
    <property type="project" value="InterPro"/>
</dbReference>
<evidence type="ECO:0000256" key="11">
    <source>
        <dbReference type="ARBA" id="ARBA00022916"/>
    </source>
</evidence>
<dbReference type="Gene3D" id="2.60.120.260">
    <property type="entry name" value="Galactose-binding domain-like"/>
    <property type="match status" value="2"/>
</dbReference>
<gene>
    <name evidence="16" type="ORF">CWE13_10645</name>
</gene>
<evidence type="ECO:0000256" key="15">
    <source>
        <dbReference type="RuleBase" id="RU365021"/>
    </source>
</evidence>
<evidence type="ECO:0000256" key="9">
    <source>
        <dbReference type="ARBA" id="ARBA00022636"/>
    </source>
</evidence>
<evidence type="ECO:0000256" key="3">
    <source>
        <dbReference type="ARBA" id="ARBA00005186"/>
    </source>
</evidence>
<evidence type="ECO:0000256" key="10">
    <source>
        <dbReference type="ARBA" id="ARBA00022692"/>
    </source>
</evidence>
<protein>
    <recommendedName>
        <fullName evidence="6 15">Cyclic di-GMP-binding protein</fullName>
    </recommendedName>
    <alternativeName>
        <fullName evidence="14 15">Cellulose synthase regulatory subunit</fullName>
    </alternativeName>
</protein>
<evidence type="ECO:0000256" key="13">
    <source>
        <dbReference type="ARBA" id="ARBA00023136"/>
    </source>
</evidence>
<evidence type="ECO:0000256" key="8">
    <source>
        <dbReference type="ARBA" id="ARBA00022519"/>
    </source>
</evidence>
<dbReference type="Proteomes" id="UP000286934">
    <property type="component" value="Unassembled WGS sequence"/>
</dbReference>
<keyword evidence="10 15" id="KW-0812">Transmembrane</keyword>
<proteinExistence type="inferred from homology"/>
<dbReference type="PRINTS" id="PR01440">
    <property type="entry name" value="CELLSNTHASEB"/>
</dbReference>
<keyword evidence="8 15" id="KW-0997">Cell inner membrane</keyword>
<dbReference type="PANTHER" id="PTHR39083">
    <property type="entry name" value="CYCLIC DI-GMP-BINDING PROTEIN"/>
    <property type="match status" value="1"/>
</dbReference>
<comment type="caution">
    <text evidence="16">The sequence shown here is derived from an EMBL/GenBank/DDBJ whole genome shotgun (WGS) entry which is preliminary data.</text>
</comment>
<evidence type="ECO:0000313" key="16">
    <source>
        <dbReference type="EMBL" id="RUO35992.1"/>
    </source>
</evidence>
<evidence type="ECO:0000256" key="6">
    <source>
        <dbReference type="ARBA" id="ARBA00021844"/>
    </source>
</evidence>
<evidence type="ECO:0000256" key="12">
    <source>
        <dbReference type="ARBA" id="ARBA00022989"/>
    </source>
</evidence>
<reference evidence="17" key="1">
    <citation type="journal article" date="2018" name="Front. Microbiol.">
        <title>Genome-Based Analysis Reveals the Taxonomy and Diversity of the Family Idiomarinaceae.</title>
        <authorList>
            <person name="Liu Y."/>
            <person name="Lai Q."/>
            <person name="Shao Z."/>
        </authorList>
    </citation>
    <scope>NUCLEOTIDE SEQUENCE [LARGE SCALE GENOMIC DNA]</scope>
    <source>
        <strain evidence="17">AIS</strain>
    </source>
</reference>
<keyword evidence="17" id="KW-1185">Reference proteome</keyword>
<dbReference type="EMBL" id="PIPP01000005">
    <property type="protein sequence ID" value="RUO35992.1"/>
    <property type="molecule type" value="Genomic_DNA"/>
</dbReference>
<dbReference type="AlphaFoldDB" id="A0A432WQB3"/>
<keyword evidence="13 15" id="KW-0472">Membrane</keyword>
<name>A0A432WQB3_9GAMM</name>
<organism evidence="16 17">
    <name type="scientific">Aliidiomarina shirensis</name>
    <dbReference type="NCBI Taxonomy" id="1048642"/>
    <lineage>
        <taxon>Bacteria</taxon>
        <taxon>Pseudomonadati</taxon>
        <taxon>Pseudomonadota</taxon>
        <taxon>Gammaproteobacteria</taxon>
        <taxon>Alteromonadales</taxon>
        <taxon>Idiomarinaceae</taxon>
        <taxon>Aliidiomarina</taxon>
    </lineage>
</organism>
<dbReference type="OrthoDB" id="9806702at2"/>
<comment type="subcellular location">
    <subcellularLocation>
        <location evidence="2">Cell inner membrane</location>
        <topology evidence="2">Single-pass membrane protein</topology>
    </subcellularLocation>
</comment>
<keyword evidence="7 15" id="KW-1003">Cell membrane</keyword>
<dbReference type="GO" id="GO:0005886">
    <property type="term" value="C:plasma membrane"/>
    <property type="evidence" value="ECO:0007669"/>
    <property type="project" value="UniProtKB-SubCell"/>
</dbReference>
<keyword evidence="9 15" id="KW-0973">c-di-GMP</keyword>
<evidence type="ECO:0000256" key="5">
    <source>
        <dbReference type="ARBA" id="ARBA00011437"/>
    </source>
</evidence>
<keyword evidence="12 15" id="KW-1133">Transmembrane helix</keyword>
<evidence type="ECO:0000256" key="2">
    <source>
        <dbReference type="ARBA" id="ARBA00004377"/>
    </source>
</evidence>
<keyword evidence="15" id="KW-0732">Signal</keyword>
<dbReference type="InterPro" id="IPR018513">
    <property type="entry name" value="Cell_synthase_bac"/>
</dbReference>
<sequence length="761" mass="85601">MVNFKSSAGALFILLSLVAWPSAAQTESREDSDELSRVKERLAENFSLPEHTYKWTFRDLAGDRDLKIDGVANRMTLGFGARLDQIVTEANVNFTFSYSPVLAAEVSQLRITLNGEVVRAIPLRRNEADQQHQHQIRLSPELMANYNELEFELIAEAQGMECSVFSPAAWLEFFGDSTLEITRNQLVVANDLAWFPEPFFDAREFQRLNLAFMLPDEISNEYVQAAAILASYFGSEADWRGVETKLFRYDQEPLVINYFEENEFSFEHNFEWPEQHGIIFITNNSRPWLLSDLENVNQPQVRVVTNPVHRAYKLLVVQAPTVEGLVTAVQGLTARPIGLSGPTFDVHSLDIEPRPAYSAPRWINTEEPIRFSELVDFPSELQRTGYQNAPVALNMRLPPDLFTWQRQGIPVDLKFRYTPPVQRDESRLRVFVNGEFIKGFTLNESGMEGASDRIRVPLLGENPFAQSALQIPAFKLGALNRLEFEFSFSALSEECRVQPLGNTLGSIDGDSTIDLRGYSHYTEMPNLHLFVKTGYPFTRYDDLSQTLLVVQENPTNEEINSVLTAFSVMGAASGYPAVLVNVAQVADVPEGADKDILIVGGDVLREWLQRFGRSSLDKQLQAHGLAGQQQLLYSPDGSTQISGPSAAIVSFESTLTRGRTVVALTANQNGFLPQIDALMRSNERNTAVTGFMSVLTPGNTRHLATYESYYVGELSLWNRLSYHLSRYPVLVAVFTLIALVTLVMVMYWFLSGLARRRRQGS</sequence>
<evidence type="ECO:0000256" key="1">
    <source>
        <dbReference type="ARBA" id="ARBA00002057"/>
    </source>
</evidence>
<feature type="transmembrane region" description="Helical" evidence="15">
    <location>
        <begin position="727"/>
        <end position="750"/>
    </location>
</feature>
<comment type="subunit">
    <text evidence="5 15">Tightly associated with the cellulose synthase catalytic subunit.</text>
</comment>
<dbReference type="PANTHER" id="PTHR39083:SF1">
    <property type="entry name" value="CYCLIC DI-GMP-BINDING PROTEIN"/>
    <property type="match status" value="1"/>
</dbReference>
<comment type="function">
    <text evidence="1 15">Binds the cellulose synthase activator, bis-(3'-5') cyclic diguanylic acid (c-di-GMP).</text>
</comment>